<dbReference type="RefSeq" id="WP_168039861.1">
    <property type="nucleotide sequence ID" value="NZ_JAATJH010000008.1"/>
</dbReference>
<evidence type="ECO:0000256" key="1">
    <source>
        <dbReference type="SAM" id="Phobius"/>
    </source>
</evidence>
<keyword evidence="1" id="KW-0472">Membrane</keyword>
<organism evidence="2 3">
    <name type="scientific">Neolewinella antarctica</name>
    <dbReference type="NCBI Taxonomy" id="442734"/>
    <lineage>
        <taxon>Bacteria</taxon>
        <taxon>Pseudomonadati</taxon>
        <taxon>Bacteroidota</taxon>
        <taxon>Saprospiria</taxon>
        <taxon>Saprospirales</taxon>
        <taxon>Lewinellaceae</taxon>
        <taxon>Neolewinella</taxon>
    </lineage>
</organism>
<dbReference type="Proteomes" id="UP000770785">
    <property type="component" value="Unassembled WGS sequence"/>
</dbReference>
<keyword evidence="1" id="KW-1133">Transmembrane helix</keyword>
<proteinExistence type="predicted"/>
<feature type="transmembrane region" description="Helical" evidence="1">
    <location>
        <begin position="38"/>
        <end position="57"/>
    </location>
</feature>
<dbReference type="EMBL" id="JAATJH010000008">
    <property type="protein sequence ID" value="NJC28139.1"/>
    <property type="molecule type" value="Genomic_DNA"/>
</dbReference>
<feature type="transmembrane region" description="Helical" evidence="1">
    <location>
        <begin position="12"/>
        <end position="32"/>
    </location>
</feature>
<keyword evidence="1" id="KW-0812">Transmembrane</keyword>
<comment type="caution">
    <text evidence="2">The sequence shown here is derived from an EMBL/GenBank/DDBJ whole genome shotgun (WGS) entry which is preliminary data.</text>
</comment>
<accession>A0ABX0XH12</accession>
<sequence>MSAKTDPTEPNWNNLLIAGAAYLLVLFGIITLNPFVGVVLFLFSSLVALATAAVFFLRRKVDVRKETKDQGLGARLRRRLTACQRQEDKFRDEADAIRVSIEELRNDLERSTTAPAEELERGEKVLKALKAEFDLRHTKALFFADCATRLKQLLARHQLNDNIARRQKELSTLRATNFDDEAAVEETHYHLEQDSIQIETVSELSKEVGDYFKTEQAEELRQRLEKLRTKILRPTQPSDKKKS</sequence>
<name>A0ABX0XH12_9BACT</name>
<evidence type="ECO:0000313" key="2">
    <source>
        <dbReference type="EMBL" id="NJC28139.1"/>
    </source>
</evidence>
<reference evidence="2 3" key="1">
    <citation type="submission" date="2020-03" db="EMBL/GenBank/DDBJ databases">
        <title>Genomic Encyclopedia of Type Strains, Phase IV (KMG-IV): sequencing the most valuable type-strain genomes for metagenomic binning, comparative biology and taxonomic classification.</title>
        <authorList>
            <person name="Goeker M."/>
        </authorList>
    </citation>
    <scope>NUCLEOTIDE SEQUENCE [LARGE SCALE GENOMIC DNA]</scope>
    <source>
        <strain evidence="2 3">DSM 105096</strain>
    </source>
</reference>
<gene>
    <name evidence="2" type="ORF">GGR27_003658</name>
</gene>
<protein>
    <submittedName>
        <fullName evidence="2">Signal recognition particle GTPase</fullName>
    </submittedName>
</protein>
<keyword evidence="3" id="KW-1185">Reference proteome</keyword>
<evidence type="ECO:0000313" key="3">
    <source>
        <dbReference type="Proteomes" id="UP000770785"/>
    </source>
</evidence>